<dbReference type="EMBL" id="SOAM01000002">
    <property type="protein sequence ID" value="TDS77637.1"/>
    <property type="molecule type" value="Genomic_DNA"/>
</dbReference>
<dbReference type="PANTHER" id="PTHR30619">
    <property type="entry name" value="DNA INTERNALIZATION/COMPETENCE PROTEIN COMEC/REC2"/>
    <property type="match status" value="1"/>
</dbReference>
<keyword evidence="2" id="KW-1003">Cell membrane</keyword>
<dbReference type="OrthoDB" id="7177610at2"/>
<feature type="transmembrane region" description="Helical" evidence="7">
    <location>
        <begin position="57"/>
        <end position="76"/>
    </location>
</feature>
<dbReference type="InterPro" id="IPR001279">
    <property type="entry name" value="Metallo-B-lactamas"/>
</dbReference>
<feature type="transmembrane region" description="Helical" evidence="7">
    <location>
        <begin position="238"/>
        <end position="262"/>
    </location>
</feature>
<keyword evidence="4 7" id="KW-1133">Transmembrane helix</keyword>
<evidence type="ECO:0000256" key="1">
    <source>
        <dbReference type="ARBA" id="ARBA00004651"/>
    </source>
</evidence>
<dbReference type="Proteomes" id="UP000295344">
    <property type="component" value="Unassembled WGS sequence"/>
</dbReference>
<reference evidence="9 10" key="1">
    <citation type="submission" date="2019-03" db="EMBL/GenBank/DDBJ databases">
        <title>Genomic Encyclopedia of Archaeal and Bacterial Type Strains, Phase II (KMG-II): from individual species to whole genera.</title>
        <authorList>
            <person name="Goeker M."/>
        </authorList>
    </citation>
    <scope>NUCLEOTIDE SEQUENCE [LARGE SCALE GENOMIC DNA]</scope>
    <source>
        <strain evidence="9 10">DSM 24782</strain>
    </source>
</reference>
<feature type="transmembrane region" description="Helical" evidence="7">
    <location>
        <begin position="355"/>
        <end position="373"/>
    </location>
</feature>
<dbReference type="InterPro" id="IPR004477">
    <property type="entry name" value="ComEC_N"/>
</dbReference>
<proteinExistence type="predicted"/>
<feature type="domain" description="Metallo-beta-lactamase" evidence="8">
    <location>
        <begin position="525"/>
        <end position="715"/>
    </location>
</feature>
<evidence type="ECO:0000256" key="5">
    <source>
        <dbReference type="ARBA" id="ARBA00023136"/>
    </source>
</evidence>
<feature type="transmembrane region" description="Helical" evidence="7">
    <location>
        <begin position="482"/>
        <end position="504"/>
    </location>
</feature>
<dbReference type="InterPro" id="IPR036866">
    <property type="entry name" value="RibonucZ/Hydroxyglut_hydro"/>
</dbReference>
<dbReference type="NCBIfam" id="TIGR00360">
    <property type="entry name" value="ComEC_N-term"/>
    <property type="match status" value="1"/>
</dbReference>
<feature type="compositionally biased region" description="Basic and acidic residues" evidence="6">
    <location>
        <begin position="813"/>
        <end position="832"/>
    </location>
</feature>
<feature type="transmembrane region" description="Helical" evidence="7">
    <location>
        <begin position="406"/>
        <end position="433"/>
    </location>
</feature>
<dbReference type="SUPFAM" id="SSF56281">
    <property type="entry name" value="Metallo-hydrolase/oxidoreductase"/>
    <property type="match status" value="1"/>
</dbReference>
<keyword evidence="3 7" id="KW-0812">Transmembrane</keyword>
<dbReference type="Pfam" id="PF00753">
    <property type="entry name" value="Lactamase_B"/>
    <property type="match status" value="1"/>
</dbReference>
<feature type="transmembrane region" description="Helical" evidence="7">
    <location>
        <begin position="327"/>
        <end position="348"/>
    </location>
</feature>
<comment type="caution">
    <text evidence="9">The sequence shown here is derived from an EMBL/GenBank/DDBJ whole genome shotgun (WGS) entry which is preliminary data.</text>
</comment>
<dbReference type="SMART" id="SM00849">
    <property type="entry name" value="Lactamase_B"/>
    <property type="match status" value="1"/>
</dbReference>
<keyword evidence="10" id="KW-1185">Reference proteome</keyword>
<sequence length="843" mass="84471">MSAALVRSGLLLPATAVWLAALGSTALPGSAPIAAGALVLAAVPLAVRAARRRTRAAVLLAAGAVLCAVVLAAVATGEVRRHPPGLPAGTPVVVDVRVDQVAAASGNDRSGALTARRLLRGAIVAHAGRTLDVPVLLFASAGPPTVPGSVLRVRTVLRAAAPTDAAALIGSVVGRPELVDRPPPAQAVAADLRAGLLARTARLPGDGGALLPGLAVGDTTRVGDDLQQAMQDASLTHLTAVSGANCAVVTVAVFALCGLLRLPRPLRIAAAGVALAGFVVLVTPQPSVVRAAAMAAVALLCALRGGRAAGVPALAAAVLVLLVADPWLAWSAGFVLSAAATAGLLLLAPPLVDRLARVLPTGLAVVLAVPIAAQAACQPVLVLLQPGIPVLGVVANLLAEPAAPVVTVLGLLACLLGPIAPPLAAGAAVLAWVPAAWIGLVARTTGALPQLGWPAGMLGAAIALALLVAGTLVLVRSAPQRLRLAGAVTAALAVVVVAGAAAGGTVGRLAGTPSDWAFAACDVGQGDGLVLNGGGGHYAVVDTGREDRPIAACLSRLGVRRVELLVLTHWDADHVGAARSIANRVGLALVGPTDGGAAVALRGDLARAGAHVRETRRGDVVRLGRLRLDVLWPPDPLGGVEPGNPASILLHVTGGGASLLLTGDLGEQAQDAVLAAGTLPRVDVLKVAHHGSADQSAAFIAAAGAEFGIVSVGAENDYGHPTRRLLDMLRAAGTQPVRTDQDGLVLVSWAGGKLVVWSERPVTAAVWTPAERVRADGRTARGALRAEDRAGPVGRGATGADRPRLRAGGAARGARDPTDSRDPRRRGPEPGGHRPRRGRSRPR</sequence>
<name>A0A4R7FMF1_9MICO</name>
<gene>
    <name evidence="9" type="ORF">CLV52_2595</name>
</gene>
<feature type="compositionally biased region" description="Basic residues" evidence="6">
    <location>
        <begin position="833"/>
        <end position="843"/>
    </location>
</feature>
<feature type="transmembrane region" description="Helical" evidence="7">
    <location>
        <begin position="453"/>
        <end position="475"/>
    </location>
</feature>
<evidence type="ECO:0000313" key="10">
    <source>
        <dbReference type="Proteomes" id="UP000295344"/>
    </source>
</evidence>
<evidence type="ECO:0000256" key="2">
    <source>
        <dbReference type="ARBA" id="ARBA00022475"/>
    </source>
</evidence>
<evidence type="ECO:0000256" key="7">
    <source>
        <dbReference type="SAM" id="Phobius"/>
    </source>
</evidence>
<protein>
    <submittedName>
        <fullName evidence="9">Competence protein ComEC</fullName>
    </submittedName>
</protein>
<dbReference type="PANTHER" id="PTHR30619:SF1">
    <property type="entry name" value="RECOMBINATION PROTEIN 2"/>
    <property type="match status" value="1"/>
</dbReference>
<dbReference type="InterPro" id="IPR052159">
    <property type="entry name" value="Competence_DNA_uptake"/>
</dbReference>
<dbReference type="CDD" id="cd07731">
    <property type="entry name" value="ComA-like_MBL-fold"/>
    <property type="match status" value="1"/>
</dbReference>
<feature type="transmembrane region" description="Helical" evidence="7">
    <location>
        <begin position="379"/>
        <end position="399"/>
    </location>
</feature>
<evidence type="ECO:0000259" key="8">
    <source>
        <dbReference type="SMART" id="SM00849"/>
    </source>
</evidence>
<dbReference type="Gene3D" id="3.60.15.10">
    <property type="entry name" value="Ribonuclease Z/Hydroxyacylglutathione hydrolase-like"/>
    <property type="match status" value="1"/>
</dbReference>
<feature type="region of interest" description="Disordered" evidence="6">
    <location>
        <begin position="778"/>
        <end position="843"/>
    </location>
</feature>
<dbReference type="GO" id="GO:0005886">
    <property type="term" value="C:plasma membrane"/>
    <property type="evidence" value="ECO:0007669"/>
    <property type="project" value="UniProtKB-SubCell"/>
</dbReference>
<evidence type="ECO:0000313" key="9">
    <source>
        <dbReference type="EMBL" id="TDS77637.1"/>
    </source>
</evidence>
<evidence type="ECO:0000256" key="3">
    <source>
        <dbReference type="ARBA" id="ARBA00022692"/>
    </source>
</evidence>
<dbReference type="InterPro" id="IPR035681">
    <property type="entry name" value="ComA-like_MBL"/>
</dbReference>
<organism evidence="9 10">
    <name type="scientific">Amnibacterium kyonggiense</name>
    <dbReference type="NCBI Taxonomy" id="595671"/>
    <lineage>
        <taxon>Bacteria</taxon>
        <taxon>Bacillati</taxon>
        <taxon>Actinomycetota</taxon>
        <taxon>Actinomycetes</taxon>
        <taxon>Micrococcales</taxon>
        <taxon>Microbacteriaceae</taxon>
        <taxon>Amnibacterium</taxon>
    </lineage>
</organism>
<dbReference type="AlphaFoldDB" id="A0A4R7FMF1"/>
<feature type="compositionally biased region" description="Basic and acidic residues" evidence="6">
    <location>
        <begin position="778"/>
        <end position="790"/>
    </location>
</feature>
<accession>A0A4R7FMF1</accession>
<keyword evidence="5 7" id="KW-0472">Membrane</keyword>
<feature type="transmembrane region" description="Helical" evidence="7">
    <location>
        <begin position="268"/>
        <end position="284"/>
    </location>
</feature>
<comment type="subcellular location">
    <subcellularLocation>
        <location evidence="1">Cell membrane</location>
        <topology evidence="1">Multi-pass membrane protein</topology>
    </subcellularLocation>
</comment>
<dbReference type="Pfam" id="PF03772">
    <property type="entry name" value="Competence"/>
    <property type="match status" value="1"/>
</dbReference>
<evidence type="ECO:0000256" key="4">
    <source>
        <dbReference type="ARBA" id="ARBA00022989"/>
    </source>
</evidence>
<evidence type="ECO:0000256" key="6">
    <source>
        <dbReference type="SAM" id="MobiDB-lite"/>
    </source>
</evidence>